<dbReference type="AlphaFoldDB" id="L0HKC7"/>
<dbReference type="InterPro" id="IPR050526">
    <property type="entry name" value="Rubredoxin_ET"/>
</dbReference>
<evidence type="ECO:0000256" key="7">
    <source>
        <dbReference type="PIRNR" id="PIRNR000071"/>
    </source>
</evidence>
<comment type="similarity">
    <text evidence="2 7">Belongs to the rubredoxin family.</text>
</comment>
<dbReference type="PROSITE" id="PS50903">
    <property type="entry name" value="RUBREDOXIN_LIKE"/>
    <property type="match status" value="1"/>
</dbReference>
<dbReference type="PROSITE" id="PS00202">
    <property type="entry name" value="RUBREDOXIN"/>
    <property type="match status" value="1"/>
</dbReference>
<evidence type="ECO:0000256" key="8">
    <source>
        <dbReference type="PIRSR" id="PIRSR000071-1"/>
    </source>
</evidence>
<dbReference type="PRINTS" id="PR00163">
    <property type="entry name" value="RUBREDOXIN"/>
</dbReference>
<feature type="binding site" evidence="8">
    <location>
        <position position="13"/>
    </location>
    <ligand>
        <name>Fe cation</name>
        <dbReference type="ChEBI" id="CHEBI:24875"/>
    </ligand>
</feature>
<dbReference type="InterPro" id="IPR018527">
    <property type="entry name" value="Rubredoxin_Fe_BS"/>
</dbReference>
<dbReference type="Pfam" id="PF00301">
    <property type="entry name" value="Rubredoxin"/>
    <property type="match status" value="1"/>
</dbReference>
<dbReference type="GO" id="GO:0043448">
    <property type="term" value="P:alkane catabolic process"/>
    <property type="evidence" value="ECO:0007669"/>
    <property type="project" value="TreeGrafter"/>
</dbReference>
<feature type="domain" description="Rubredoxin-like" evidence="9">
    <location>
        <begin position="5"/>
        <end position="56"/>
    </location>
</feature>
<dbReference type="InterPro" id="IPR024922">
    <property type="entry name" value="Rubredoxin"/>
</dbReference>
<keyword evidence="6 7" id="KW-0408">Iron</keyword>
<evidence type="ECO:0000256" key="3">
    <source>
        <dbReference type="ARBA" id="ARBA00022448"/>
    </source>
</evidence>
<evidence type="ECO:0000256" key="1">
    <source>
        <dbReference type="ARBA" id="ARBA00002360"/>
    </source>
</evidence>
<reference evidence="10 11" key="2">
    <citation type="journal article" date="2014" name="Genome Announc.">
        <title>Complete Genome Sequence of Methanoregula formicica SMSPT, a Mesophilic Hydrogenotrophic Methanogen Isolated from a Methanogenic Upflow Anaerobic Sludge Blanket Reactor.</title>
        <authorList>
            <person name="Yamamoto K."/>
            <person name="Tamaki H."/>
            <person name="Cadillo-Quiroz H."/>
            <person name="Imachi H."/>
            <person name="Kyrpides N."/>
            <person name="Woyke T."/>
            <person name="Goodwin L."/>
            <person name="Zinder S.H."/>
            <person name="Kamagata Y."/>
            <person name="Liu W.T."/>
        </authorList>
    </citation>
    <scope>NUCLEOTIDE SEQUENCE [LARGE SCALE GENOMIC DNA]</scope>
    <source>
        <strain evidence="11">DSM 22288 / NBRC 105244 / SMSP</strain>
    </source>
</reference>
<dbReference type="InterPro" id="IPR024935">
    <property type="entry name" value="Rubredoxin_dom"/>
</dbReference>
<proteinExistence type="inferred from homology"/>
<evidence type="ECO:0000256" key="4">
    <source>
        <dbReference type="ARBA" id="ARBA00022723"/>
    </source>
</evidence>
<dbReference type="CDD" id="cd00730">
    <property type="entry name" value="rubredoxin"/>
    <property type="match status" value="1"/>
</dbReference>
<dbReference type="HOGENOM" id="CLU_128747_3_3_2"/>
<comment type="function">
    <text evidence="1 7">Rubredoxin is a small nonheme, iron protein lacking acid-labile sulfide. Its single Fe, chelated to 4 Cys, functions as an electron acceptor and may also stabilize the conformation of the molecule.</text>
</comment>
<organism evidence="10 11">
    <name type="scientific">Methanoregula formicica (strain DSM 22288 / NBRC 105244 / SMSP)</name>
    <dbReference type="NCBI Taxonomy" id="593750"/>
    <lineage>
        <taxon>Archaea</taxon>
        <taxon>Methanobacteriati</taxon>
        <taxon>Methanobacteriota</taxon>
        <taxon>Stenosarchaea group</taxon>
        <taxon>Methanomicrobia</taxon>
        <taxon>Methanomicrobiales</taxon>
        <taxon>Methanoregulaceae</taxon>
        <taxon>Methanoregula</taxon>
    </lineage>
</organism>
<dbReference type="InParanoid" id="L0HKC7"/>
<keyword evidence="3 7" id="KW-0813">Transport</keyword>
<accession>L0HKC7</accession>
<evidence type="ECO:0000256" key="6">
    <source>
        <dbReference type="ARBA" id="ARBA00023004"/>
    </source>
</evidence>
<reference evidence="11" key="1">
    <citation type="submission" date="2011-12" db="EMBL/GenBank/DDBJ databases">
        <title>Complete sequence of Methanoregula formicicum SMSP.</title>
        <authorList>
            <person name="Lucas S."/>
            <person name="Han J."/>
            <person name="Lapidus A."/>
            <person name="Cheng J.-F."/>
            <person name="Goodwin L."/>
            <person name="Pitluck S."/>
            <person name="Peters L."/>
            <person name="Ovchinnikova G."/>
            <person name="Teshima H."/>
            <person name="Detter J.C."/>
            <person name="Han C."/>
            <person name="Tapia R."/>
            <person name="Land M."/>
            <person name="Hauser L."/>
            <person name="Kyrpides N."/>
            <person name="Ivanova N."/>
            <person name="Pagani I."/>
            <person name="Imachi H."/>
            <person name="Tamaki H."/>
            <person name="Sekiguchi Y."/>
            <person name="Kamagata Y."/>
            <person name="Cadillo-Quiroz H."/>
            <person name="Zinder S."/>
            <person name="Liu W.-T."/>
            <person name="Woyke T."/>
        </authorList>
    </citation>
    <scope>NUCLEOTIDE SEQUENCE [LARGE SCALE GENOMIC DNA]</scope>
    <source>
        <strain evidence="11">DSM 22288 / NBRC 105244 / SMSP</strain>
    </source>
</reference>
<evidence type="ECO:0000313" key="10">
    <source>
        <dbReference type="EMBL" id="AGB03773.1"/>
    </source>
</evidence>
<sequence>MADILEMYVCLVCGYIYDPEKGDEKSGIPPGVPFEKLPADWVCPECGAGKDQFAMVQE</sequence>
<dbReference type="STRING" id="593750.Metfor_2790"/>
<feature type="binding site" evidence="8">
    <location>
        <position position="43"/>
    </location>
    <ligand>
        <name>Fe cation</name>
        <dbReference type="ChEBI" id="CHEBI:24875"/>
    </ligand>
</feature>
<gene>
    <name evidence="10" type="ordered locus">Metfor_2790</name>
</gene>
<dbReference type="InterPro" id="IPR024934">
    <property type="entry name" value="Rubredoxin-like_dom"/>
</dbReference>
<keyword evidence="4 7" id="KW-0479">Metal-binding</keyword>
<evidence type="ECO:0000313" key="11">
    <source>
        <dbReference type="Proteomes" id="UP000010824"/>
    </source>
</evidence>
<dbReference type="eggNOG" id="arCOG04391">
    <property type="taxonomic scope" value="Archaea"/>
</dbReference>
<dbReference type="Proteomes" id="UP000010824">
    <property type="component" value="Chromosome"/>
</dbReference>
<evidence type="ECO:0000256" key="5">
    <source>
        <dbReference type="ARBA" id="ARBA00022982"/>
    </source>
</evidence>
<keyword evidence="5 7" id="KW-0249">Electron transport</keyword>
<dbReference type="PIRSF" id="PIRSF000071">
    <property type="entry name" value="Rubredoxin"/>
    <property type="match status" value="1"/>
</dbReference>
<dbReference type="RefSeq" id="WP_015286735.1">
    <property type="nucleotide sequence ID" value="NC_019943.1"/>
</dbReference>
<evidence type="ECO:0000256" key="2">
    <source>
        <dbReference type="ARBA" id="ARBA00005337"/>
    </source>
</evidence>
<dbReference type="EMBL" id="CP003167">
    <property type="protein sequence ID" value="AGB03773.1"/>
    <property type="molecule type" value="Genomic_DNA"/>
</dbReference>
<feature type="binding site" evidence="8">
    <location>
        <position position="46"/>
    </location>
    <ligand>
        <name>Fe cation</name>
        <dbReference type="ChEBI" id="CHEBI:24875"/>
    </ligand>
</feature>
<dbReference type="Gene3D" id="2.20.28.10">
    <property type="match status" value="1"/>
</dbReference>
<dbReference type="GeneID" id="14308573"/>
<name>L0HKC7_METFS</name>
<evidence type="ECO:0000259" key="9">
    <source>
        <dbReference type="PROSITE" id="PS50903"/>
    </source>
</evidence>
<dbReference type="PANTHER" id="PTHR47627">
    <property type="entry name" value="RUBREDOXIN"/>
    <property type="match status" value="1"/>
</dbReference>
<dbReference type="SUPFAM" id="SSF57802">
    <property type="entry name" value="Rubredoxin-like"/>
    <property type="match status" value="1"/>
</dbReference>
<protein>
    <recommendedName>
        <fullName evidence="7">Rubredoxin</fullName>
    </recommendedName>
</protein>
<dbReference type="FunCoup" id="L0HKC7">
    <property type="interactions" value="1"/>
</dbReference>
<dbReference type="PANTHER" id="PTHR47627:SF1">
    <property type="entry name" value="RUBREDOXIN-1-RELATED"/>
    <property type="match status" value="1"/>
</dbReference>
<dbReference type="FunFam" id="2.20.28.10:FF:000001">
    <property type="entry name" value="Rubredoxin"/>
    <property type="match status" value="1"/>
</dbReference>
<feature type="binding site" evidence="8">
    <location>
        <position position="10"/>
    </location>
    <ligand>
        <name>Fe cation</name>
        <dbReference type="ChEBI" id="CHEBI:24875"/>
    </ligand>
</feature>
<dbReference type="GO" id="GO:0009055">
    <property type="term" value="F:electron transfer activity"/>
    <property type="evidence" value="ECO:0007669"/>
    <property type="project" value="InterPro"/>
</dbReference>
<comment type="cofactor">
    <cofactor evidence="7 8">
        <name>Fe(3+)</name>
        <dbReference type="ChEBI" id="CHEBI:29034"/>
    </cofactor>
    <text evidence="7 8">Binds 1 Fe(3+) ion per subunit.</text>
</comment>
<dbReference type="GO" id="GO:0005506">
    <property type="term" value="F:iron ion binding"/>
    <property type="evidence" value="ECO:0007669"/>
    <property type="project" value="InterPro"/>
</dbReference>
<dbReference type="KEGG" id="mfo:Metfor_2790"/>
<keyword evidence="11" id="KW-1185">Reference proteome</keyword>